<gene>
    <name evidence="7" type="ORF">BWY43_00515</name>
</gene>
<accession>A0A1V5SD70</accession>
<keyword evidence="7" id="KW-0436">Ligase</keyword>
<name>A0A1V5SD70_9BACT</name>
<evidence type="ECO:0000256" key="2">
    <source>
        <dbReference type="ARBA" id="ARBA00022692"/>
    </source>
</evidence>
<feature type="transmembrane region" description="Helical" evidence="5">
    <location>
        <begin position="118"/>
        <end position="139"/>
    </location>
</feature>
<feature type="transmembrane region" description="Helical" evidence="5">
    <location>
        <begin position="67"/>
        <end position="88"/>
    </location>
</feature>
<reference evidence="7" key="1">
    <citation type="submission" date="2017-02" db="EMBL/GenBank/DDBJ databases">
        <title>Delving into the versatile metabolic prowess of the omnipresent phylum Bacteroidetes.</title>
        <authorList>
            <person name="Nobu M.K."/>
            <person name="Mei R."/>
            <person name="Narihiro T."/>
            <person name="Kuroda K."/>
            <person name="Liu W.-T."/>
        </authorList>
    </citation>
    <scope>NUCLEOTIDE SEQUENCE</scope>
    <source>
        <strain evidence="7">ADurb.Bin280</strain>
    </source>
</reference>
<evidence type="ECO:0000313" key="7">
    <source>
        <dbReference type="EMBL" id="OQA52448.1"/>
    </source>
</evidence>
<organism evidence="7">
    <name type="scientific">candidate division WS2 bacterium ADurb.Bin280</name>
    <dbReference type="NCBI Taxonomy" id="1852829"/>
    <lineage>
        <taxon>Bacteria</taxon>
        <taxon>candidate division WS2</taxon>
    </lineage>
</organism>
<comment type="subcellular location">
    <subcellularLocation>
        <location evidence="1">Membrane</location>
        <topology evidence="1">Multi-pass membrane protein</topology>
    </subcellularLocation>
</comment>
<feature type="transmembrane region" description="Helical" evidence="5">
    <location>
        <begin position="350"/>
        <end position="369"/>
    </location>
</feature>
<feature type="transmembrane region" description="Helical" evidence="5">
    <location>
        <begin position="94"/>
        <end position="111"/>
    </location>
</feature>
<evidence type="ECO:0000256" key="1">
    <source>
        <dbReference type="ARBA" id="ARBA00004141"/>
    </source>
</evidence>
<feature type="transmembrane region" description="Helical" evidence="5">
    <location>
        <begin position="207"/>
        <end position="224"/>
    </location>
</feature>
<dbReference type="Pfam" id="PF04932">
    <property type="entry name" value="Wzy_C"/>
    <property type="match status" value="1"/>
</dbReference>
<evidence type="ECO:0000256" key="4">
    <source>
        <dbReference type="ARBA" id="ARBA00023136"/>
    </source>
</evidence>
<protein>
    <submittedName>
        <fullName evidence="7">O-Antigen ligase</fullName>
    </submittedName>
</protein>
<dbReference type="AlphaFoldDB" id="A0A1V5SD70"/>
<dbReference type="GO" id="GO:0016874">
    <property type="term" value="F:ligase activity"/>
    <property type="evidence" value="ECO:0007669"/>
    <property type="project" value="UniProtKB-KW"/>
</dbReference>
<feature type="transmembrane region" description="Helical" evidence="5">
    <location>
        <begin position="159"/>
        <end position="176"/>
    </location>
</feature>
<feature type="transmembrane region" description="Helical" evidence="5">
    <location>
        <begin position="12"/>
        <end position="29"/>
    </location>
</feature>
<dbReference type="InterPro" id="IPR051533">
    <property type="entry name" value="WaaL-like"/>
</dbReference>
<dbReference type="PANTHER" id="PTHR37422:SF13">
    <property type="entry name" value="LIPOPOLYSACCHARIDE BIOSYNTHESIS PROTEIN PA4999-RELATED"/>
    <property type="match status" value="1"/>
</dbReference>
<evidence type="ECO:0000259" key="6">
    <source>
        <dbReference type="Pfam" id="PF04932"/>
    </source>
</evidence>
<evidence type="ECO:0000256" key="5">
    <source>
        <dbReference type="SAM" id="Phobius"/>
    </source>
</evidence>
<proteinExistence type="predicted"/>
<dbReference type="Proteomes" id="UP000485367">
    <property type="component" value="Unassembled WGS sequence"/>
</dbReference>
<dbReference type="GO" id="GO:0016020">
    <property type="term" value="C:membrane"/>
    <property type="evidence" value="ECO:0007669"/>
    <property type="project" value="UniProtKB-SubCell"/>
</dbReference>
<feature type="transmembrane region" description="Helical" evidence="5">
    <location>
        <begin position="185"/>
        <end position="201"/>
    </location>
</feature>
<dbReference type="EMBL" id="MWBO01000031">
    <property type="protein sequence ID" value="OQA52448.1"/>
    <property type="molecule type" value="Genomic_DNA"/>
</dbReference>
<keyword evidence="3 5" id="KW-1133">Transmembrane helix</keyword>
<feature type="transmembrane region" description="Helical" evidence="5">
    <location>
        <begin position="321"/>
        <end position="343"/>
    </location>
</feature>
<feature type="transmembrane region" description="Helical" evidence="5">
    <location>
        <begin position="231"/>
        <end position="250"/>
    </location>
</feature>
<keyword evidence="2 5" id="KW-0812">Transmembrane</keyword>
<keyword evidence="4 5" id="KW-0472">Membrane</keyword>
<dbReference type="InterPro" id="IPR007016">
    <property type="entry name" value="O-antigen_ligase-rel_domated"/>
</dbReference>
<feature type="domain" description="O-antigen ligase-related" evidence="6">
    <location>
        <begin position="193"/>
        <end position="336"/>
    </location>
</feature>
<dbReference type="PANTHER" id="PTHR37422">
    <property type="entry name" value="TEICHURONIC ACID BIOSYNTHESIS PROTEIN TUAE"/>
    <property type="match status" value="1"/>
</dbReference>
<feature type="transmembrane region" description="Helical" evidence="5">
    <location>
        <begin position="35"/>
        <end position="55"/>
    </location>
</feature>
<evidence type="ECO:0000256" key="3">
    <source>
        <dbReference type="ARBA" id="ARBA00022989"/>
    </source>
</evidence>
<comment type="caution">
    <text evidence="7">The sequence shown here is derived from an EMBL/GenBank/DDBJ whole genome shotgun (WGS) entry which is preliminary data.</text>
</comment>
<sequence>MNEVKKRFKQFGFFNIFIILTVIFLPLYILRFSIFSIPSTALEVLIYITFLAGLLEKKIKIKFDLYFFVSLFFVVTALISVFVDPQFIRSSGIFKAYFIDGFLIFLTIRYGDRESIKLLPACLVVSGALTASASLVMFAFGTSSSDGRLLDLDRLSPNYLTMFLVPIFIIGFHGLIKNFRASGKFLFYLTADVLIFVAIILSGSRGAYLALPVGLAMVCAQFIAKKYLAYYKLFAVLFSIVLIAGVLWVFRPNFGAMGRVGNSSNIRYYIWTTSIEIAEERPLAGVGLSNFQDYFTDLTRGRINYSEYIAPQALTAHNLFFHIYLTMGLLGITSFILMLYFFLKNSRDPVIVSALSSILIYGIVDTPFFRNDLSILFWILLGLL</sequence>